<sequence length="208" mass="22674">MEFDREGELVLPAARGKALRLKAGSAVRITNPFGTQAIDTWAFAADDMSEYLSMENVRSFNSVVCIDQGVALVSTERRPIITIVEDTSAGRHDTLLCACNPAIYRELGVKGFHRSCSGNMHEALTEIGRDIPFTPAALNLFMSVRVEPDQTLTRLLPASKPGSYVTLRAEFDVILVLSSCPQDVTTINGPDRTPRDCMLEILAPGAFA</sequence>
<dbReference type="Proteomes" id="UP000186406">
    <property type="component" value="Unassembled WGS sequence"/>
</dbReference>
<dbReference type="AlphaFoldDB" id="A0A1M7ZS64"/>
<keyword evidence="3" id="KW-1185">Reference proteome</keyword>
<evidence type="ECO:0000313" key="3">
    <source>
        <dbReference type="Proteomes" id="UP000186406"/>
    </source>
</evidence>
<accession>A0A1M7ZS64</accession>
<protein>
    <recommendedName>
        <fullName evidence="1">DUF1989 domain-containing protein</fullName>
    </recommendedName>
</protein>
<organism evidence="2 3">
    <name type="scientific">Pseudoxanthobacter soli DSM 19599</name>
    <dbReference type="NCBI Taxonomy" id="1123029"/>
    <lineage>
        <taxon>Bacteria</taxon>
        <taxon>Pseudomonadati</taxon>
        <taxon>Pseudomonadota</taxon>
        <taxon>Alphaproteobacteria</taxon>
        <taxon>Hyphomicrobiales</taxon>
        <taxon>Segnochrobactraceae</taxon>
        <taxon>Pseudoxanthobacter</taxon>
    </lineage>
</organism>
<dbReference type="Pfam" id="PF09347">
    <property type="entry name" value="DUF1989"/>
    <property type="match status" value="1"/>
</dbReference>
<dbReference type="RefSeq" id="WP_073632802.1">
    <property type="nucleotide sequence ID" value="NZ_FRXO01000018.1"/>
</dbReference>
<dbReference type="STRING" id="1123029.SAMN02745172_04388"/>
<name>A0A1M7ZS64_9HYPH</name>
<dbReference type="PANTHER" id="PTHR31527">
    <property type="entry name" value="RE64534P"/>
    <property type="match status" value="1"/>
</dbReference>
<evidence type="ECO:0000259" key="1">
    <source>
        <dbReference type="Pfam" id="PF09347"/>
    </source>
</evidence>
<dbReference type="PANTHER" id="PTHR31527:SF0">
    <property type="entry name" value="RE64534P"/>
    <property type="match status" value="1"/>
</dbReference>
<dbReference type="OrthoDB" id="9800828at2"/>
<reference evidence="2 3" key="1">
    <citation type="submission" date="2016-12" db="EMBL/GenBank/DDBJ databases">
        <authorList>
            <person name="Song W.-J."/>
            <person name="Kurnit D.M."/>
        </authorList>
    </citation>
    <scope>NUCLEOTIDE SEQUENCE [LARGE SCALE GENOMIC DNA]</scope>
    <source>
        <strain evidence="2 3">DSM 19599</strain>
    </source>
</reference>
<dbReference type="InterPro" id="IPR018959">
    <property type="entry name" value="DUF1989"/>
</dbReference>
<dbReference type="EMBL" id="FRXO01000018">
    <property type="protein sequence ID" value="SHO67707.1"/>
    <property type="molecule type" value="Genomic_DNA"/>
</dbReference>
<gene>
    <name evidence="2" type="ORF">SAMN02745172_04388</name>
</gene>
<feature type="domain" description="DUF1989" evidence="1">
    <location>
        <begin position="11"/>
        <end position="174"/>
    </location>
</feature>
<proteinExistence type="predicted"/>
<evidence type="ECO:0000313" key="2">
    <source>
        <dbReference type="EMBL" id="SHO67707.1"/>
    </source>
</evidence>